<dbReference type="EMBL" id="ML993938">
    <property type="protein sequence ID" value="KAF2202410.1"/>
    <property type="molecule type" value="Genomic_DNA"/>
</dbReference>
<dbReference type="OrthoDB" id="426718at2759"/>
<comment type="caution">
    <text evidence="1">The sequence shown here is derived from an EMBL/GenBank/DDBJ whole genome shotgun (WGS) entry which is preliminary data.</text>
</comment>
<keyword evidence="2" id="KW-1185">Reference proteome</keyword>
<evidence type="ECO:0000313" key="1">
    <source>
        <dbReference type="EMBL" id="KAF2202410.1"/>
    </source>
</evidence>
<gene>
    <name evidence="1" type="ORF">GQ43DRAFT_479932</name>
</gene>
<dbReference type="InterPro" id="IPR021838">
    <property type="entry name" value="DUF3431"/>
</dbReference>
<dbReference type="Pfam" id="PF11913">
    <property type="entry name" value="DUF3431"/>
    <property type="match status" value="1"/>
</dbReference>
<dbReference type="Proteomes" id="UP000799536">
    <property type="component" value="Unassembled WGS sequence"/>
</dbReference>
<evidence type="ECO:0000313" key="2">
    <source>
        <dbReference type="Proteomes" id="UP000799536"/>
    </source>
</evidence>
<name>A0A9P4JNM9_9PLEO</name>
<protein>
    <recommendedName>
        <fullName evidence="3">DUF3431 domain containing protein</fullName>
    </recommendedName>
</protein>
<dbReference type="AlphaFoldDB" id="A0A9P4JNM9"/>
<organism evidence="1 2">
    <name type="scientific">Delitschia confertaspora ATCC 74209</name>
    <dbReference type="NCBI Taxonomy" id="1513339"/>
    <lineage>
        <taxon>Eukaryota</taxon>
        <taxon>Fungi</taxon>
        <taxon>Dikarya</taxon>
        <taxon>Ascomycota</taxon>
        <taxon>Pezizomycotina</taxon>
        <taxon>Dothideomycetes</taxon>
        <taxon>Pleosporomycetidae</taxon>
        <taxon>Pleosporales</taxon>
        <taxon>Delitschiaceae</taxon>
        <taxon>Delitschia</taxon>
    </lineage>
</organism>
<dbReference type="PANTHER" id="PTHR37490:SF3">
    <property type="entry name" value="DUF3431 DOMAIN CONTAINING PROTEIN"/>
    <property type="match status" value="1"/>
</dbReference>
<reference evidence="1" key="1">
    <citation type="journal article" date="2020" name="Stud. Mycol.">
        <title>101 Dothideomycetes genomes: a test case for predicting lifestyles and emergence of pathogens.</title>
        <authorList>
            <person name="Haridas S."/>
            <person name="Albert R."/>
            <person name="Binder M."/>
            <person name="Bloem J."/>
            <person name="Labutti K."/>
            <person name="Salamov A."/>
            <person name="Andreopoulos B."/>
            <person name="Baker S."/>
            <person name="Barry K."/>
            <person name="Bills G."/>
            <person name="Bluhm B."/>
            <person name="Cannon C."/>
            <person name="Castanera R."/>
            <person name="Culley D."/>
            <person name="Daum C."/>
            <person name="Ezra D."/>
            <person name="Gonzalez J."/>
            <person name="Henrissat B."/>
            <person name="Kuo A."/>
            <person name="Liang C."/>
            <person name="Lipzen A."/>
            <person name="Lutzoni F."/>
            <person name="Magnuson J."/>
            <person name="Mondo S."/>
            <person name="Nolan M."/>
            <person name="Ohm R."/>
            <person name="Pangilinan J."/>
            <person name="Park H.-J."/>
            <person name="Ramirez L."/>
            <person name="Alfaro M."/>
            <person name="Sun H."/>
            <person name="Tritt A."/>
            <person name="Yoshinaga Y."/>
            <person name="Zwiers L.-H."/>
            <person name="Turgeon B."/>
            <person name="Goodwin S."/>
            <person name="Spatafora J."/>
            <person name="Crous P."/>
            <person name="Grigoriev I."/>
        </authorList>
    </citation>
    <scope>NUCLEOTIDE SEQUENCE</scope>
    <source>
        <strain evidence="1">ATCC 74209</strain>
    </source>
</reference>
<accession>A0A9P4JNM9</accession>
<dbReference type="PANTHER" id="PTHR37490">
    <property type="entry name" value="EXPRESSED PROTEIN"/>
    <property type="match status" value="1"/>
</dbReference>
<evidence type="ECO:0008006" key="3">
    <source>
        <dbReference type="Google" id="ProtNLM"/>
    </source>
</evidence>
<proteinExistence type="predicted"/>
<sequence length="335" mass="38542">MISRRYQRIIAFSLVFFALFFCFWHYPPLASTARDFTGLGRGHSDNDDLLFAKPKTPGQANEDAKVEEKELVVAALSGDDTSWLEEHFADWKKNVYVVDDKDAELTVPINKGREAMVYLTYILDRYESLPLVSIFIHSLRYQWHNEDPLYDGVPVLRRLKHAHVLKRGFVALRCTWLMGCPAELHPLNPSDRSDDRSQNERAYADVFRTFFPGKRVPETVGAHCSSQFAVSRARIHERPKSEYETMRKWLVETELSDQISGRVVEYMWHIIFGMPAVDCQDAGECFCQTFGLCNLTCTEEGCEKRYRLPQYSTIPKGWPEVGPGSNGWPEIGWAD</sequence>